<proteinExistence type="predicted"/>
<organism evidence="1 2">
    <name type="scientific">Streptomyces regalis</name>
    <dbReference type="NCBI Taxonomy" id="68262"/>
    <lineage>
        <taxon>Bacteria</taxon>
        <taxon>Bacillati</taxon>
        <taxon>Actinomycetota</taxon>
        <taxon>Actinomycetes</taxon>
        <taxon>Kitasatosporales</taxon>
        <taxon>Streptomycetaceae</taxon>
        <taxon>Streptomyces</taxon>
    </lineage>
</organism>
<gene>
    <name evidence="1" type="ORF">ADL12_19545</name>
</gene>
<accession>A0A0X3UUC6</accession>
<name>A0A0X3UUC6_9ACTN</name>
<protein>
    <recommendedName>
        <fullName evidence="3">Twitching motility protein PilT</fullName>
    </recommendedName>
</protein>
<comment type="caution">
    <text evidence="1">The sequence shown here is derived from an EMBL/GenBank/DDBJ whole genome shotgun (WGS) entry which is preliminary data.</text>
</comment>
<reference evidence="2" key="1">
    <citation type="submission" date="2015-10" db="EMBL/GenBank/DDBJ databases">
        <authorList>
            <person name="Ju K.-S."/>
            <person name="Doroghazi J.R."/>
            <person name="Metcalf W.W."/>
        </authorList>
    </citation>
    <scope>NUCLEOTIDE SEQUENCE [LARGE SCALE GENOMIC DNA]</scope>
    <source>
        <strain evidence="2">NRRL 3151</strain>
    </source>
</reference>
<dbReference type="Proteomes" id="UP000053923">
    <property type="component" value="Unassembled WGS sequence"/>
</dbReference>
<evidence type="ECO:0000313" key="1">
    <source>
        <dbReference type="EMBL" id="KUL36201.1"/>
    </source>
</evidence>
<evidence type="ECO:0000313" key="2">
    <source>
        <dbReference type="Proteomes" id="UP000053923"/>
    </source>
</evidence>
<sequence length="149" mass="15716">MNLGCPTCPDLGSFGDVVYDAGMLIALAEKKPGVAVARHREFGRKGLPVVPAPVVAQAWRGGASQARLARALKECAVVCCYTEIEWRRVGELIGRADLPARKKPDPVDGLVALTAFQIGAALVATSDPDDIAAYLRQLPGGEAVIPVRV</sequence>
<dbReference type="AlphaFoldDB" id="A0A0X3UUC6"/>
<dbReference type="Gene3D" id="3.40.50.1010">
    <property type="entry name" value="5'-nuclease"/>
    <property type="match status" value="1"/>
</dbReference>
<evidence type="ECO:0008006" key="3">
    <source>
        <dbReference type="Google" id="ProtNLM"/>
    </source>
</evidence>
<dbReference type="EMBL" id="LLZG01000142">
    <property type="protein sequence ID" value="KUL36201.1"/>
    <property type="molecule type" value="Genomic_DNA"/>
</dbReference>
<keyword evidence="2" id="KW-1185">Reference proteome</keyword>
<dbReference type="RefSeq" id="WP_062703959.1">
    <property type="nucleotide sequence ID" value="NZ_LLZG01000142.1"/>
</dbReference>
<dbReference type="InterPro" id="IPR029060">
    <property type="entry name" value="PIN-like_dom_sf"/>
</dbReference>
<dbReference type="SUPFAM" id="SSF88723">
    <property type="entry name" value="PIN domain-like"/>
    <property type="match status" value="1"/>
</dbReference>
<dbReference type="CDD" id="cd09854">
    <property type="entry name" value="PIN_VapC-like"/>
    <property type="match status" value="1"/>
</dbReference>